<keyword evidence="4" id="KW-0418">Kinase</keyword>
<dbReference type="InterPro" id="IPR017583">
    <property type="entry name" value="Tagatose/fructose_Pkinase"/>
</dbReference>
<dbReference type="RefSeq" id="WP_213889920.1">
    <property type="nucleotide sequence ID" value="NZ_JAGFNU010000008.1"/>
</dbReference>
<dbReference type="SUPFAM" id="SSF53613">
    <property type="entry name" value="Ribokinase-like"/>
    <property type="match status" value="1"/>
</dbReference>
<evidence type="ECO:0000313" key="8">
    <source>
        <dbReference type="EMBL" id="MFB9232157.1"/>
    </source>
</evidence>
<dbReference type="Gene3D" id="3.40.1190.20">
    <property type="match status" value="1"/>
</dbReference>
<evidence type="ECO:0000256" key="5">
    <source>
        <dbReference type="ARBA" id="ARBA00022840"/>
    </source>
</evidence>
<evidence type="ECO:0000256" key="3">
    <source>
        <dbReference type="ARBA" id="ARBA00022741"/>
    </source>
</evidence>
<evidence type="ECO:0000259" key="7">
    <source>
        <dbReference type="Pfam" id="PF00294"/>
    </source>
</evidence>
<proteinExistence type="inferred from homology"/>
<dbReference type="NCBIfam" id="TIGR03168">
    <property type="entry name" value="1-PFK"/>
    <property type="match status" value="1"/>
</dbReference>
<keyword evidence="5" id="KW-0067">ATP-binding</keyword>
<organism evidence="8 9">
    <name type="scientific">Pseudohalocynthiibacter aestuariivivens</name>
    <dbReference type="NCBI Taxonomy" id="1591409"/>
    <lineage>
        <taxon>Bacteria</taxon>
        <taxon>Pseudomonadati</taxon>
        <taxon>Pseudomonadota</taxon>
        <taxon>Alphaproteobacteria</taxon>
        <taxon>Rhodobacterales</taxon>
        <taxon>Paracoccaceae</taxon>
        <taxon>Pseudohalocynthiibacter</taxon>
    </lineage>
</organism>
<dbReference type="PANTHER" id="PTHR46566:SF2">
    <property type="entry name" value="ATP-DEPENDENT 6-PHOSPHOFRUCTOKINASE ISOZYME 2"/>
    <property type="match status" value="1"/>
</dbReference>
<feature type="domain" description="Carbohydrate kinase PfkB" evidence="7">
    <location>
        <begin position="14"/>
        <end position="298"/>
    </location>
</feature>
<evidence type="ECO:0000313" key="9">
    <source>
        <dbReference type="Proteomes" id="UP001589683"/>
    </source>
</evidence>
<accession>A0ABV5JFC0</accession>
<keyword evidence="9" id="KW-1185">Reference proteome</keyword>
<dbReference type="EMBL" id="JBHMEA010000038">
    <property type="protein sequence ID" value="MFB9232157.1"/>
    <property type="molecule type" value="Genomic_DNA"/>
</dbReference>
<dbReference type="PANTHER" id="PTHR46566">
    <property type="entry name" value="1-PHOSPHOFRUCTOKINASE-RELATED"/>
    <property type="match status" value="1"/>
</dbReference>
<keyword evidence="2 6" id="KW-0808">Transferase</keyword>
<sequence>MSKILTITLNPAVDISTSVERVVAGPKLRCATPRVDAGGGGINISRATQILGGSSTAFVATAGRTGATLLCLLEELGVTVLPFDGPGETRQSIMITDDSTEAQYRFVLPGPVWAKEETARALSEIKEAAPKYRYIVLSGSMPPGTPDDIVSTLADIANNAGAKLLVDTSGAALKQTVSAPKHKPYLVRLNQREAENVSGRSLVNERDYIAFAADRVAAGVANVIIVGRGRDGSVLVSKDECLTCTAAEVAIKSRTGAGDSFLAALTLSLSRGEPHAIAFQWGVAAASSALTTDATALCTKASTERLRAECDIARI</sequence>
<reference evidence="8 9" key="1">
    <citation type="submission" date="2024-09" db="EMBL/GenBank/DDBJ databases">
        <authorList>
            <person name="Sun Q."/>
            <person name="Mori K."/>
        </authorList>
    </citation>
    <scope>NUCLEOTIDE SEQUENCE [LARGE SCALE GENOMIC DNA]</scope>
    <source>
        <strain evidence="8 9">CECT 8726</strain>
    </source>
</reference>
<dbReference type="InterPro" id="IPR029056">
    <property type="entry name" value="Ribokinase-like"/>
</dbReference>
<dbReference type="PIRSF" id="PIRSF000535">
    <property type="entry name" value="1PFK/6PFK/LacC"/>
    <property type="match status" value="1"/>
</dbReference>
<dbReference type="CDD" id="cd01164">
    <property type="entry name" value="FruK_PfkB_like"/>
    <property type="match status" value="1"/>
</dbReference>
<dbReference type="InterPro" id="IPR011611">
    <property type="entry name" value="PfkB_dom"/>
</dbReference>
<keyword evidence="3" id="KW-0547">Nucleotide-binding</keyword>
<comment type="similarity">
    <text evidence="1 6">Belongs to the carbohydrate kinase PfkB family.</text>
</comment>
<name>A0ABV5JFC0_9RHOB</name>
<comment type="caution">
    <text evidence="8">The sequence shown here is derived from an EMBL/GenBank/DDBJ whole genome shotgun (WGS) entry which is preliminary data.</text>
</comment>
<evidence type="ECO:0000256" key="2">
    <source>
        <dbReference type="ARBA" id="ARBA00022679"/>
    </source>
</evidence>
<evidence type="ECO:0000256" key="1">
    <source>
        <dbReference type="ARBA" id="ARBA00010688"/>
    </source>
</evidence>
<evidence type="ECO:0000256" key="6">
    <source>
        <dbReference type="PIRNR" id="PIRNR000535"/>
    </source>
</evidence>
<evidence type="ECO:0000256" key="4">
    <source>
        <dbReference type="ARBA" id="ARBA00022777"/>
    </source>
</evidence>
<dbReference type="Pfam" id="PF00294">
    <property type="entry name" value="PfkB"/>
    <property type="match status" value="1"/>
</dbReference>
<gene>
    <name evidence="8" type="ORF">ACFFUT_10220</name>
</gene>
<protein>
    <recommendedName>
        <fullName evidence="6">Phosphofructokinase</fullName>
    </recommendedName>
</protein>
<dbReference type="Proteomes" id="UP001589683">
    <property type="component" value="Unassembled WGS sequence"/>
</dbReference>